<dbReference type="Proteomes" id="UP000245657">
    <property type="component" value="Unassembled WGS sequence"/>
</dbReference>
<gene>
    <name evidence="1" type="ORF">DK846_15000</name>
</gene>
<protein>
    <submittedName>
        <fullName evidence="1">Uncharacterized protein</fullName>
    </submittedName>
</protein>
<dbReference type="OrthoDB" id="116839at2157"/>
<comment type="caution">
    <text evidence="1">The sequence shown here is derived from an EMBL/GenBank/DDBJ whole genome shotgun (WGS) entry which is preliminary data.</text>
</comment>
<keyword evidence="2" id="KW-1185">Reference proteome</keyword>
<dbReference type="RefSeq" id="WP_109969813.1">
    <property type="nucleotide sequence ID" value="NZ_CP176093.1"/>
</dbReference>
<dbReference type="AlphaFoldDB" id="A0A2V2MQ77"/>
<name>A0A2V2MQ77_9EURY</name>
<accession>A0A2V2MQ77</accession>
<proteinExistence type="predicted"/>
<evidence type="ECO:0000313" key="1">
    <source>
        <dbReference type="EMBL" id="PWR70384.1"/>
    </source>
</evidence>
<organism evidence="1 2">
    <name type="scientific">Methanospirillum lacunae</name>
    <dbReference type="NCBI Taxonomy" id="668570"/>
    <lineage>
        <taxon>Archaea</taxon>
        <taxon>Methanobacteriati</taxon>
        <taxon>Methanobacteriota</taxon>
        <taxon>Stenosarchaea group</taxon>
        <taxon>Methanomicrobia</taxon>
        <taxon>Methanomicrobiales</taxon>
        <taxon>Methanospirillaceae</taxon>
        <taxon>Methanospirillum</taxon>
    </lineage>
</organism>
<sequence length="508" mass="56913">MKHLFSFQILTVIILIICFLPAVCAVADATDDTPQSLVITQPSDNETNFGEKRDFYVYGVFPDRLEYPGDIRIEVMKGDNADGERVRLLESHVDPSSGTTPMSSIETNYSEGLDWGNKMVADLVKEPGGLYDPSNKLVVTNDYYLGMILGGVTKDFDTTYRDNNGDPLEDLTAGNYTIKVTGLSGNLSGQTVEKNITFGLTDSLFGTDRPPVNLQNRISYAGIHHLRIDRDWFPGYFLFPGYNNTGYSIPKRWNPNNAIESINDQNGTVIDTPVVANNSLILYNINEKSTTYGVELSTILKYGLEDNRNTTFLLYDIGEPYLTYIDSGTGTRVNVTGTLTSFQEGNRMAFTRAEMYQSDFPEHENTFDPWNNTTLMQVDYNLSDGITVPSGDVFMLYGVTKPIQSSVNETNIPHRYTINNRIAHVTYLIRDEDGNDVYNSTRSVNLSRLFNQGSSDRFNSIFEFGHEFRMTDKPGRYTIISQGIDLAGKPVEGAENTITVTVQRTDKI</sequence>
<evidence type="ECO:0000313" key="2">
    <source>
        <dbReference type="Proteomes" id="UP000245657"/>
    </source>
</evidence>
<dbReference type="GeneID" id="97547602"/>
<dbReference type="EMBL" id="QGMY01000014">
    <property type="protein sequence ID" value="PWR70384.1"/>
    <property type="molecule type" value="Genomic_DNA"/>
</dbReference>
<reference evidence="1 2" key="1">
    <citation type="submission" date="2018-05" db="EMBL/GenBank/DDBJ databases">
        <title>Draft genome of Methanospirillum lacunae Ki8-1.</title>
        <authorList>
            <person name="Dueholm M.S."/>
            <person name="Nielsen P.H."/>
            <person name="Bakmann L.F."/>
            <person name="Otzen D.E."/>
        </authorList>
    </citation>
    <scope>NUCLEOTIDE SEQUENCE [LARGE SCALE GENOMIC DNA]</scope>
    <source>
        <strain evidence="1 2">Ki8-1</strain>
    </source>
</reference>